<gene>
    <name evidence="1" type="ORF">H8704_01835</name>
</gene>
<dbReference type="RefSeq" id="WP_022464456.1">
    <property type="nucleotide sequence ID" value="NZ_JACRSX010000001.1"/>
</dbReference>
<dbReference type="Pfam" id="PF20462">
    <property type="entry name" value="DUF6715"/>
    <property type="match status" value="1"/>
</dbReference>
<dbReference type="InterPro" id="IPR046563">
    <property type="entry name" value="DUF6715"/>
</dbReference>
<reference evidence="1 2" key="1">
    <citation type="submission" date="2020-08" db="EMBL/GenBank/DDBJ databases">
        <title>Genome public.</title>
        <authorList>
            <person name="Liu C."/>
            <person name="Sun Q."/>
        </authorList>
    </citation>
    <scope>NUCLEOTIDE SEQUENCE [LARGE SCALE GENOMIC DNA]</scope>
    <source>
        <strain evidence="1 2">NSJ-37</strain>
    </source>
</reference>
<dbReference type="EMBL" id="JACRSX010000001">
    <property type="protein sequence ID" value="MBC8561382.1"/>
    <property type="molecule type" value="Genomic_DNA"/>
</dbReference>
<dbReference type="Proteomes" id="UP000606193">
    <property type="component" value="Unassembled WGS sequence"/>
</dbReference>
<organism evidence="1 2">
    <name type="scientific">Jutongia huaianensis</name>
    <dbReference type="NCBI Taxonomy" id="2763668"/>
    <lineage>
        <taxon>Bacteria</taxon>
        <taxon>Bacillati</taxon>
        <taxon>Bacillota</taxon>
        <taxon>Clostridia</taxon>
        <taxon>Lachnospirales</taxon>
        <taxon>Lachnospiraceae</taxon>
        <taxon>Jutongia</taxon>
    </lineage>
</organism>
<evidence type="ECO:0000313" key="1">
    <source>
        <dbReference type="EMBL" id="MBC8561382.1"/>
    </source>
</evidence>
<sequence>MDKMTKKILTVFVVVVVAALAIFIGVRAYQQKEAEEKAEASLPKTEVGKLLAKDLDLEYPGTPTEVVKLFWRINKCLYNTNMKEKDQKALFQQLRRLYDDEFLGQKGNSEEDMYQSLKKDIKKFDDSKNHISSYIVQEDDQVQYAEVKGKEEATLVASVLETSKKSKTTESYAKYICRKDSKEHWKILGWQQITAEEAEKQ</sequence>
<proteinExistence type="predicted"/>
<keyword evidence="2" id="KW-1185">Reference proteome</keyword>
<evidence type="ECO:0000313" key="2">
    <source>
        <dbReference type="Proteomes" id="UP000606193"/>
    </source>
</evidence>
<name>A0ABR7MZX8_9FIRM</name>
<protein>
    <submittedName>
        <fullName evidence="1">Uncharacterized protein</fullName>
    </submittedName>
</protein>
<accession>A0ABR7MZX8</accession>
<comment type="caution">
    <text evidence="1">The sequence shown here is derived from an EMBL/GenBank/DDBJ whole genome shotgun (WGS) entry which is preliminary data.</text>
</comment>